<dbReference type="SUPFAM" id="SSF56672">
    <property type="entry name" value="DNA/RNA polymerases"/>
    <property type="match status" value="1"/>
</dbReference>
<evidence type="ECO:0000259" key="9">
    <source>
        <dbReference type="PROSITE" id="PS50878"/>
    </source>
</evidence>
<comment type="caution">
    <text evidence="10">The sequence shown here is derived from an EMBL/GenBank/DDBJ whole genome shotgun (WGS) entry which is preliminary data.</text>
</comment>
<keyword evidence="6" id="KW-0695">RNA-directed DNA polymerase</keyword>
<evidence type="ECO:0000256" key="5">
    <source>
        <dbReference type="ARBA" id="ARBA00022801"/>
    </source>
</evidence>
<dbReference type="Pfam" id="PF17917">
    <property type="entry name" value="RT_RNaseH"/>
    <property type="match status" value="1"/>
</dbReference>
<dbReference type="InterPro" id="IPR050951">
    <property type="entry name" value="Retrovirus_Pol_polyprotein"/>
</dbReference>
<keyword evidence="2" id="KW-0548">Nucleotidyltransferase</keyword>
<evidence type="ECO:0000313" key="10">
    <source>
        <dbReference type="EMBL" id="KAJ4441140.1"/>
    </source>
</evidence>
<name>A0ABQ8T5I1_PERAM</name>
<feature type="domain" description="Reverse transcriptase" evidence="9">
    <location>
        <begin position="17"/>
        <end position="294"/>
    </location>
</feature>
<dbReference type="CDD" id="cd09274">
    <property type="entry name" value="RNase_HI_RT_Ty3"/>
    <property type="match status" value="1"/>
</dbReference>
<proteinExistence type="predicted"/>
<gene>
    <name evidence="10" type="ORF">ANN_10990</name>
</gene>
<keyword evidence="5" id="KW-0378">Hydrolase</keyword>
<evidence type="ECO:0000256" key="8">
    <source>
        <dbReference type="SAM" id="SignalP"/>
    </source>
</evidence>
<dbReference type="InterPro" id="IPR000477">
    <property type="entry name" value="RT_dom"/>
</dbReference>
<reference evidence="10 11" key="1">
    <citation type="journal article" date="2022" name="Allergy">
        <title>Genome assembly and annotation of Periplaneta americana reveal a comprehensive cockroach allergen profile.</title>
        <authorList>
            <person name="Wang L."/>
            <person name="Xiong Q."/>
            <person name="Saelim N."/>
            <person name="Wang L."/>
            <person name="Nong W."/>
            <person name="Wan A.T."/>
            <person name="Shi M."/>
            <person name="Liu X."/>
            <person name="Cao Q."/>
            <person name="Hui J.H.L."/>
            <person name="Sookrung N."/>
            <person name="Leung T.F."/>
            <person name="Tungtrongchitr A."/>
            <person name="Tsui S.K.W."/>
        </authorList>
    </citation>
    <scope>NUCLEOTIDE SEQUENCE [LARGE SCALE GENOMIC DNA]</scope>
    <source>
        <strain evidence="10">PWHHKU_190912</strain>
    </source>
</reference>
<keyword evidence="11" id="KW-1185">Reference proteome</keyword>
<dbReference type="InterPro" id="IPR041373">
    <property type="entry name" value="RT_RNaseH"/>
</dbReference>
<dbReference type="PANTHER" id="PTHR37984">
    <property type="entry name" value="PROTEIN CBG26694"/>
    <property type="match status" value="1"/>
</dbReference>
<evidence type="ECO:0000256" key="2">
    <source>
        <dbReference type="ARBA" id="ARBA00022695"/>
    </source>
</evidence>
<feature type="region of interest" description="Disordered" evidence="7">
    <location>
        <begin position="76"/>
        <end position="100"/>
    </location>
</feature>
<feature type="signal peptide" evidence="8">
    <location>
        <begin position="1"/>
        <end position="22"/>
    </location>
</feature>
<dbReference type="Gene3D" id="3.30.70.270">
    <property type="match status" value="1"/>
</dbReference>
<dbReference type="EMBL" id="JAJSOF020000015">
    <property type="protein sequence ID" value="KAJ4441140.1"/>
    <property type="molecule type" value="Genomic_DNA"/>
</dbReference>
<dbReference type="InterPro" id="IPR043128">
    <property type="entry name" value="Rev_trsase/Diguanyl_cyclase"/>
</dbReference>
<keyword evidence="1" id="KW-0808">Transferase</keyword>
<evidence type="ECO:0000256" key="4">
    <source>
        <dbReference type="ARBA" id="ARBA00022759"/>
    </source>
</evidence>
<dbReference type="CDD" id="cd01647">
    <property type="entry name" value="RT_LTR"/>
    <property type="match status" value="1"/>
</dbReference>
<evidence type="ECO:0000313" key="11">
    <source>
        <dbReference type="Proteomes" id="UP001148838"/>
    </source>
</evidence>
<dbReference type="PANTHER" id="PTHR37984:SF5">
    <property type="entry name" value="PROTEIN NYNRIN-LIKE"/>
    <property type="match status" value="1"/>
</dbReference>
<evidence type="ECO:0000256" key="7">
    <source>
        <dbReference type="SAM" id="MobiDB-lite"/>
    </source>
</evidence>
<feature type="chain" id="PRO_5047288962" description="Reverse transcriptase domain-containing protein" evidence="8">
    <location>
        <begin position="23"/>
        <end position="453"/>
    </location>
</feature>
<keyword evidence="3" id="KW-0540">Nuclease</keyword>
<evidence type="ECO:0000256" key="6">
    <source>
        <dbReference type="ARBA" id="ARBA00022918"/>
    </source>
</evidence>
<keyword evidence="8" id="KW-0732">Signal</keyword>
<keyword evidence="4" id="KW-0255">Endonuclease</keyword>
<evidence type="ECO:0000256" key="1">
    <source>
        <dbReference type="ARBA" id="ARBA00022679"/>
    </source>
</evidence>
<organism evidence="10 11">
    <name type="scientific">Periplaneta americana</name>
    <name type="common">American cockroach</name>
    <name type="synonym">Blatta americana</name>
    <dbReference type="NCBI Taxonomy" id="6978"/>
    <lineage>
        <taxon>Eukaryota</taxon>
        <taxon>Metazoa</taxon>
        <taxon>Ecdysozoa</taxon>
        <taxon>Arthropoda</taxon>
        <taxon>Hexapoda</taxon>
        <taxon>Insecta</taxon>
        <taxon>Pterygota</taxon>
        <taxon>Neoptera</taxon>
        <taxon>Polyneoptera</taxon>
        <taxon>Dictyoptera</taxon>
        <taxon>Blattodea</taxon>
        <taxon>Blattoidea</taxon>
        <taxon>Blattidae</taxon>
        <taxon>Blattinae</taxon>
        <taxon>Periplaneta</taxon>
    </lineage>
</organism>
<sequence>MTASILSAVLFLISLQRDVIDATGPDDTQKATIKRMFLKRSKKFCKLKEEHLYAPLEEVIEITDYTTYKEVEIPSERMEQGQQTSEGADQPPSPPPHPLNSEDVIWKTHVIFSGDPHHVIPKHFACDSGTCSGELVGDACESYLLSPTLALHKLKVVVQARSHFIIGPYFFEEIEDGQTKTVTSAYHQIPIVEHERSYTAFEACGQLYQFLRIPFGVTNGVAYFQRVINSIISNEKLNGAYAYLDDITVCSTSQLDHNKNLRKFLEAVKKYGLTLNESKCKFSTKSINLLGYQIINNTIKPDLDRIRPLLDLPIPKDQQSLPFLVETDASDFAITATLSHSARPVAFFSRTLSESERRHSAVEKEAYAIVESLRKWKHYLIGRPFSLLTDQKSVSFMCNYTKHGKIKNEKIECWRLELSCYKFDIVYRLGKDNTVADTLSRACSSSSKRKVIS</sequence>
<dbReference type="InterPro" id="IPR043502">
    <property type="entry name" value="DNA/RNA_pol_sf"/>
</dbReference>
<accession>A0ABQ8T5I1</accession>
<dbReference type="Pfam" id="PF00078">
    <property type="entry name" value="RVT_1"/>
    <property type="match status" value="1"/>
</dbReference>
<protein>
    <recommendedName>
        <fullName evidence="9">Reverse transcriptase domain-containing protein</fullName>
    </recommendedName>
</protein>
<dbReference type="Proteomes" id="UP001148838">
    <property type="component" value="Unassembled WGS sequence"/>
</dbReference>
<dbReference type="PROSITE" id="PS50878">
    <property type="entry name" value="RT_POL"/>
    <property type="match status" value="1"/>
</dbReference>
<evidence type="ECO:0000256" key="3">
    <source>
        <dbReference type="ARBA" id="ARBA00022722"/>
    </source>
</evidence>